<evidence type="ECO:0000256" key="2">
    <source>
        <dbReference type="ARBA" id="ARBA00006991"/>
    </source>
</evidence>
<evidence type="ECO:0000256" key="6">
    <source>
        <dbReference type="ARBA" id="ARBA00022833"/>
    </source>
</evidence>
<keyword evidence="7" id="KW-0805">Transcription regulation</keyword>
<evidence type="ECO:0000256" key="10">
    <source>
        <dbReference type="ARBA" id="ARBA00023242"/>
    </source>
</evidence>
<feature type="domain" description="C2H2-type" evidence="12">
    <location>
        <begin position="489"/>
        <end position="516"/>
    </location>
</feature>
<dbReference type="Gene3D" id="3.30.160.60">
    <property type="entry name" value="Classic Zinc Finger"/>
    <property type="match status" value="3"/>
</dbReference>
<dbReference type="PROSITE" id="PS50157">
    <property type="entry name" value="ZINC_FINGER_C2H2_2"/>
    <property type="match status" value="4"/>
</dbReference>
<dbReference type="Pfam" id="PF00096">
    <property type="entry name" value="zf-C2H2"/>
    <property type="match status" value="3"/>
</dbReference>
<evidence type="ECO:0000313" key="14">
    <source>
        <dbReference type="Proteomes" id="UP000242188"/>
    </source>
</evidence>
<dbReference type="Proteomes" id="UP000242188">
    <property type="component" value="Unassembled WGS sequence"/>
</dbReference>
<dbReference type="PANTHER" id="PTHR24408">
    <property type="entry name" value="ZINC FINGER PROTEIN"/>
    <property type="match status" value="1"/>
</dbReference>
<dbReference type="GO" id="GO:0000981">
    <property type="term" value="F:DNA-binding transcription factor activity, RNA polymerase II-specific"/>
    <property type="evidence" value="ECO:0007669"/>
    <property type="project" value="TreeGrafter"/>
</dbReference>
<keyword evidence="5 11" id="KW-0863">Zinc-finger</keyword>
<dbReference type="GO" id="GO:0005634">
    <property type="term" value="C:nucleus"/>
    <property type="evidence" value="ECO:0007669"/>
    <property type="project" value="UniProtKB-SubCell"/>
</dbReference>
<dbReference type="GO" id="GO:0008270">
    <property type="term" value="F:zinc ion binding"/>
    <property type="evidence" value="ECO:0007669"/>
    <property type="project" value="UniProtKB-KW"/>
</dbReference>
<gene>
    <name evidence="13" type="ORF">KP79_PYT13756</name>
</gene>
<keyword evidence="3" id="KW-0479">Metal-binding</keyword>
<evidence type="ECO:0000256" key="8">
    <source>
        <dbReference type="ARBA" id="ARBA00023125"/>
    </source>
</evidence>
<dbReference type="AlphaFoldDB" id="A0A210QUW4"/>
<organism evidence="13 14">
    <name type="scientific">Mizuhopecten yessoensis</name>
    <name type="common">Japanese scallop</name>
    <name type="synonym">Patinopecten yessoensis</name>
    <dbReference type="NCBI Taxonomy" id="6573"/>
    <lineage>
        <taxon>Eukaryota</taxon>
        <taxon>Metazoa</taxon>
        <taxon>Spiralia</taxon>
        <taxon>Lophotrochozoa</taxon>
        <taxon>Mollusca</taxon>
        <taxon>Bivalvia</taxon>
        <taxon>Autobranchia</taxon>
        <taxon>Pteriomorphia</taxon>
        <taxon>Pectinida</taxon>
        <taxon>Pectinoidea</taxon>
        <taxon>Pectinidae</taxon>
        <taxon>Mizuhopecten</taxon>
    </lineage>
</organism>
<dbReference type="SMART" id="SM00355">
    <property type="entry name" value="ZnF_C2H2"/>
    <property type="match status" value="9"/>
</dbReference>
<sequence>MSDMFTCCVCGSVSYAILDFLNHKAQHAAPGAGIHCEFCQISYARYITLKEHYRTKHKIVFSDEGSQNRLARSRQYKRRKKTDSEQIQLVAENIDQVSRVEDGFVVMEKKSDFDDIVNNMEHTSQQITNMQDITEKSSGLNIVPTGEGLVSTAVIIMTSHNENIIPNKGLDTHPISHLLESSTDANFNSSALSCDMPPSGTDIVEARLVQGPNHPHDHEEFLFNDQNAVHVVMERSNHDSMMTNGICSLMTTSDIQDKSSGLSQGYDDFNMTAGNVQLPYGMQHPGDLCELEQMDNDSSVHVIVEKSDSLSNHPLVSNGELMNLCSGDSNGNLISHQLDQTETELMSGTPLLDKSVTDDFHFILLTDLVEGSSITYGKQAFRCLHCEFQSCWKSGLCRHMREEHPETLSLHQAIQIKTAHTDSNRTVMKMSEYTAMQVMWKNKTAHPRSRGVEKQDLPGNFTCPKCDKVFNRLRYLRKHQIVHRTDQKFLCDECGKAFKTRAYLNQHRKIHKKEAYNCNQCDFTSSINTVIHEHRQIHNKGCVLCDVCGTAYFDKSTLAKHKSVHDMSRPFPCTYPGCTWRFRNEVMCRAHIRNHTTKGKFKCTICGYVFRHKHHLQRHEEKMHGIVIPKTWSKKNVEETKLDTVEEITDTVNLIVDPDISSDHLNLQNALHTNQLVIATDSEGNTINYEVADIAMNVAYQTLLAGTDGQSVDTHTILIPHQSNDCSHIVLQQETESITETVQ</sequence>
<feature type="domain" description="C2H2-type" evidence="12">
    <location>
        <begin position="601"/>
        <end position="629"/>
    </location>
</feature>
<evidence type="ECO:0000256" key="3">
    <source>
        <dbReference type="ARBA" id="ARBA00022723"/>
    </source>
</evidence>
<evidence type="ECO:0000259" key="12">
    <source>
        <dbReference type="PROSITE" id="PS50157"/>
    </source>
</evidence>
<evidence type="ECO:0000256" key="5">
    <source>
        <dbReference type="ARBA" id="ARBA00022771"/>
    </source>
</evidence>
<protein>
    <submittedName>
        <fullName evidence="13">Zinc finger protein 260</fullName>
    </submittedName>
</protein>
<dbReference type="InterPro" id="IPR036236">
    <property type="entry name" value="Znf_C2H2_sf"/>
</dbReference>
<evidence type="ECO:0000256" key="7">
    <source>
        <dbReference type="ARBA" id="ARBA00023015"/>
    </source>
</evidence>
<dbReference type="PROSITE" id="PS00028">
    <property type="entry name" value="ZINC_FINGER_C2H2_1"/>
    <property type="match status" value="5"/>
</dbReference>
<evidence type="ECO:0000256" key="11">
    <source>
        <dbReference type="PROSITE-ProRule" id="PRU00042"/>
    </source>
</evidence>
<dbReference type="PANTHER" id="PTHR24408:SF58">
    <property type="entry name" value="TRANSCRIPTION FACTOR (TFIIIA), PUTATIVE (AFU_ORTHOLOGUE AFUA_1G05150)-RELATED"/>
    <property type="match status" value="1"/>
</dbReference>
<name>A0A210QUW4_MIZYE</name>
<keyword evidence="8" id="KW-0238">DNA-binding</keyword>
<dbReference type="OrthoDB" id="6077919at2759"/>
<reference evidence="13 14" key="1">
    <citation type="journal article" date="2017" name="Nat. Ecol. Evol.">
        <title>Scallop genome provides insights into evolution of bilaterian karyotype and development.</title>
        <authorList>
            <person name="Wang S."/>
            <person name="Zhang J."/>
            <person name="Jiao W."/>
            <person name="Li J."/>
            <person name="Xun X."/>
            <person name="Sun Y."/>
            <person name="Guo X."/>
            <person name="Huan P."/>
            <person name="Dong B."/>
            <person name="Zhang L."/>
            <person name="Hu X."/>
            <person name="Sun X."/>
            <person name="Wang J."/>
            <person name="Zhao C."/>
            <person name="Wang Y."/>
            <person name="Wang D."/>
            <person name="Huang X."/>
            <person name="Wang R."/>
            <person name="Lv J."/>
            <person name="Li Y."/>
            <person name="Zhang Z."/>
            <person name="Liu B."/>
            <person name="Lu W."/>
            <person name="Hui Y."/>
            <person name="Liang J."/>
            <person name="Zhou Z."/>
            <person name="Hou R."/>
            <person name="Li X."/>
            <person name="Liu Y."/>
            <person name="Li H."/>
            <person name="Ning X."/>
            <person name="Lin Y."/>
            <person name="Zhao L."/>
            <person name="Xing Q."/>
            <person name="Dou J."/>
            <person name="Li Y."/>
            <person name="Mao J."/>
            <person name="Guo H."/>
            <person name="Dou H."/>
            <person name="Li T."/>
            <person name="Mu C."/>
            <person name="Jiang W."/>
            <person name="Fu Q."/>
            <person name="Fu X."/>
            <person name="Miao Y."/>
            <person name="Liu J."/>
            <person name="Yu Q."/>
            <person name="Li R."/>
            <person name="Liao H."/>
            <person name="Li X."/>
            <person name="Kong Y."/>
            <person name="Jiang Z."/>
            <person name="Chourrout D."/>
            <person name="Li R."/>
            <person name="Bao Z."/>
        </authorList>
    </citation>
    <scope>NUCLEOTIDE SEQUENCE [LARGE SCALE GENOMIC DNA]</scope>
    <source>
        <strain evidence="13 14">PY_sf001</strain>
    </source>
</reference>
<keyword evidence="4" id="KW-0677">Repeat</keyword>
<keyword evidence="14" id="KW-1185">Reference proteome</keyword>
<dbReference type="InterPro" id="IPR013087">
    <property type="entry name" value="Znf_C2H2_type"/>
</dbReference>
<keyword evidence="9" id="KW-0804">Transcription</keyword>
<keyword evidence="10" id="KW-0539">Nucleus</keyword>
<feature type="domain" description="C2H2-type" evidence="12">
    <location>
        <begin position="461"/>
        <end position="488"/>
    </location>
</feature>
<dbReference type="GO" id="GO:0003690">
    <property type="term" value="F:double-stranded DNA binding"/>
    <property type="evidence" value="ECO:0007669"/>
    <property type="project" value="UniProtKB-ARBA"/>
</dbReference>
<keyword evidence="6" id="KW-0862">Zinc</keyword>
<evidence type="ECO:0000313" key="13">
    <source>
        <dbReference type="EMBL" id="OWF52563.1"/>
    </source>
</evidence>
<evidence type="ECO:0000256" key="1">
    <source>
        <dbReference type="ARBA" id="ARBA00004123"/>
    </source>
</evidence>
<dbReference type="GO" id="GO:0043565">
    <property type="term" value="F:sequence-specific DNA binding"/>
    <property type="evidence" value="ECO:0007669"/>
    <property type="project" value="TreeGrafter"/>
</dbReference>
<feature type="domain" description="C2H2-type" evidence="12">
    <location>
        <begin position="543"/>
        <end position="570"/>
    </location>
</feature>
<evidence type="ECO:0000256" key="4">
    <source>
        <dbReference type="ARBA" id="ARBA00022737"/>
    </source>
</evidence>
<comment type="subcellular location">
    <subcellularLocation>
        <location evidence="1">Nucleus</location>
    </subcellularLocation>
</comment>
<dbReference type="EMBL" id="NEDP02001767">
    <property type="protein sequence ID" value="OWF52563.1"/>
    <property type="molecule type" value="Genomic_DNA"/>
</dbReference>
<accession>A0A210QUW4</accession>
<dbReference type="SUPFAM" id="SSF57667">
    <property type="entry name" value="beta-beta-alpha zinc fingers"/>
    <property type="match status" value="3"/>
</dbReference>
<comment type="caution">
    <text evidence="13">The sequence shown here is derived from an EMBL/GenBank/DDBJ whole genome shotgun (WGS) entry which is preliminary data.</text>
</comment>
<dbReference type="FunFam" id="3.30.160.60:FF:001370">
    <property type="entry name" value="Zinc finger protein"/>
    <property type="match status" value="1"/>
</dbReference>
<comment type="similarity">
    <text evidence="2">Belongs to the krueppel C2H2-type zinc-finger protein family.</text>
</comment>
<evidence type="ECO:0000256" key="9">
    <source>
        <dbReference type="ARBA" id="ARBA00023163"/>
    </source>
</evidence>
<proteinExistence type="inferred from homology"/>